<dbReference type="Proteomes" id="UP000054248">
    <property type="component" value="Unassembled WGS sequence"/>
</dbReference>
<evidence type="ECO:0000313" key="3">
    <source>
        <dbReference type="Proteomes" id="UP000054248"/>
    </source>
</evidence>
<organism evidence="2 3">
    <name type="scientific">Tulasnella calospora MUT 4182</name>
    <dbReference type="NCBI Taxonomy" id="1051891"/>
    <lineage>
        <taxon>Eukaryota</taxon>
        <taxon>Fungi</taxon>
        <taxon>Dikarya</taxon>
        <taxon>Basidiomycota</taxon>
        <taxon>Agaricomycotina</taxon>
        <taxon>Agaricomycetes</taxon>
        <taxon>Cantharellales</taxon>
        <taxon>Tulasnellaceae</taxon>
        <taxon>Tulasnella</taxon>
    </lineage>
</organism>
<name>A0A0C3Q8R9_9AGAM</name>
<evidence type="ECO:0000256" key="1">
    <source>
        <dbReference type="SAM" id="MobiDB-lite"/>
    </source>
</evidence>
<gene>
    <name evidence="2" type="ORF">M407DRAFT_133829</name>
</gene>
<reference evidence="3" key="2">
    <citation type="submission" date="2015-01" db="EMBL/GenBank/DDBJ databases">
        <title>Evolutionary Origins and Diversification of the Mycorrhizal Mutualists.</title>
        <authorList>
            <consortium name="DOE Joint Genome Institute"/>
            <consortium name="Mycorrhizal Genomics Consortium"/>
            <person name="Kohler A."/>
            <person name="Kuo A."/>
            <person name="Nagy L.G."/>
            <person name="Floudas D."/>
            <person name="Copeland A."/>
            <person name="Barry K.W."/>
            <person name="Cichocki N."/>
            <person name="Veneault-Fourrey C."/>
            <person name="LaButti K."/>
            <person name="Lindquist E.A."/>
            <person name="Lipzen A."/>
            <person name="Lundell T."/>
            <person name="Morin E."/>
            <person name="Murat C."/>
            <person name="Riley R."/>
            <person name="Ohm R."/>
            <person name="Sun H."/>
            <person name="Tunlid A."/>
            <person name="Henrissat B."/>
            <person name="Grigoriev I.V."/>
            <person name="Hibbett D.S."/>
            <person name="Martin F."/>
        </authorList>
    </citation>
    <scope>NUCLEOTIDE SEQUENCE [LARGE SCALE GENOMIC DNA]</scope>
    <source>
        <strain evidence="3">MUT 4182</strain>
    </source>
</reference>
<feature type="region of interest" description="Disordered" evidence="1">
    <location>
        <begin position="1"/>
        <end position="25"/>
    </location>
</feature>
<keyword evidence="3" id="KW-1185">Reference proteome</keyword>
<accession>A0A0C3Q8R9</accession>
<dbReference type="OrthoDB" id="3219208at2759"/>
<reference evidence="2 3" key="1">
    <citation type="submission" date="2014-04" db="EMBL/GenBank/DDBJ databases">
        <authorList>
            <consortium name="DOE Joint Genome Institute"/>
            <person name="Kuo A."/>
            <person name="Girlanda M."/>
            <person name="Perotto S."/>
            <person name="Kohler A."/>
            <person name="Nagy L.G."/>
            <person name="Floudas D."/>
            <person name="Copeland A."/>
            <person name="Barry K.W."/>
            <person name="Cichocki N."/>
            <person name="Veneault-Fourrey C."/>
            <person name="LaButti K."/>
            <person name="Lindquist E.A."/>
            <person name="Lipzen A."/>
            <person name="Lundell T."/>
            <person name="Morin E."/>
            <person name="Murat C."/>
            <person name="Sun H."/>
            <person name="Tunlid A."/>
            <person name="Henrissat B."/>
            <person name="Grigoriev I.V."/>
            <person name="Hibbett D.S."/>
            <person name="Martin F."/>
            <person name="Nordberg H.P."/>
            <person name="Cantor M.N."/>
            <person name="Hua S.X."/>
        </authorList>
    </citation>
    <scope>NUCLEOTIDE SEQUENCE [LARGE SCALE GENOMIC DNA]</scope>
    <source>
        <strain evidence="2 3">MUT 4182</strain>
    </source>
</reference>
<sequence>MDVEQSTIAPETSSDKTSSAPAARLSIQEPFETFPAATVIDEYVAQEEGEDDFIKDVMREMFDIMLEFKIWSECRPKAEIEQFANAMDDKLKLIEEKEQEQGMSLMERARQNLVAFVASIQSALAALRNL</sequence>
<dbReference type="HOGENOM" id="CLU_1939656_0_0_1"/>
<dbReference type="EMBL" id="KN823161">
    <property type="protein sequence ID" value="KIO20791.1"/>
    <property type="molecule type" value="Genomic_DNA"/>
</dbReference>
<feature type="compositionally biased region" description="Polar residues" evidence="1">
    <location>
        <begin position="1"/>
        <end position="20"/>
    </location>
</feature>
<evidence type="ECO:0000313" key="2">
    <source>
        <dbReference type="EMBL" id="KIO20791.1"/>
    </source>
</evidence>
<proteinExistence type="predicted"/>
<dbReference type="AlphaFoldDB" id="A0A0C3Q8R9"/>
<protein>
    <submittedName>
        <fullName evidence="2">Uncharacterized protein</fullName>
    </submittedName>
</protein>